<evidence type="ECO:0000313" key="4">
    <source>
        <dbReference type="Proteomes" id="UP001233314"/>
    </source>
</evidence>
<protein>
    <recommendedName>
        <fullName evidence="5">Cbb3-type cytochrome c oxidase subunit 3</fullName>
    </recommendedName>
</protein>
<dbReference type="RefSeq" id="WP_305027494.1">
    <property type="nucleotide sequence ID" value="NZ_JAUQTA010000001.1"/>
</dbReference>
<feature type="region of interest" description="Disordered" evidence="1">
    <location>
        <begin position="27"/>
        <end position="54"/>
    </location>
</feature>
<evidence type="ECO:0000256" key="2">
    <source>
        <dbReference type="SAM" id="Phobius"/>
    </source>
</evidence>
<dbReference type="Proteomes" id="UP001233314">
    <property type="component" value="Unassembled WGS sequence"/>
</dbReference>
<proteinExistence type="predicted"/>
<dbReference type="EMBL" id="JAUQTA010000001">
    <property type="protein sequence ID" value="MDO7868118.1"/>
    <property type="molecule type" value="Genomic_DNA"/>
</dbReference>
<comment type="caution">
    <text evidence="3">The sequence shown here is derived from an EMBL/GenBank/DDBJ whole genome shotgun (WGS) entry which is preliminary data.</text>
</comment>
<keyword evidence="2" id="KW-0812">Transmembrane</keyword>
<accession>A0ABT9B0B9</accession>
<evidence type="ECO:0008006" key="5">
    <source>
        <dbReference type="Google" id="ProtNLM"/>
    </source>
</evidence>
<name>A0ABT9B0B9_9ACTN</name>
<keyword evidence="2" id="KW-0472">Membrane</keyword>
<evidence type="ECO:0000256" key="1">
    <source>
        <dbReference type="SAM" id="MobiDB-lite"/>
    </source>
</evidence>
<sequence length="54" mass="5720">MSAGELFTGLVILAFFVGALLMGVSRPWDTTDPEHHPDILDADGPIPPSEESGI</sequence>
<organism evidence="3 4">
    <name type="scientific">Nocardioides jiangxiensis</name>
    <dbReference type="NCBI Taxonomy" id="3064524"/>
    <lineage>
        <taxon>Bacteria</taxon>
        <taxon>Bacillati</taxon>
        <taxon>Actinomycetota</taxon>
        <taxon>Actinomycetes</taxon>
        <taxon>Propionibacteriales</taxon>
        <taxon>Nocardioidaceae</taxon>
        <taxon>Nocardioides</taxon>
    </lineage>
</organism>
<keyword evidence="2" id="KW-1133">Transmembrane helix</keyword>
<keyword evidence="4" id="KW-1185">Reference proteome</keyword>
<reference evidence="3 4" key="1">
    <citation type="submission" date="2023-07" db="EMBL/GenBank/DDBJ databases">
        <title>Nocardioides sp. nov WY-20 isolated from soil.</title>
        <authorList>
            <person name="Liu B."/>
            <person name="Wan Y."/>
        </authorList>
    </citation>
    <scope>NUCLEOTIDE SEQUENCE [LARGE SCALE GENOMIC DNA]</scope>
    <source>
        <strain evidence="3 4">WY-20</strain>
    </source>
</reference>
<gene>
    <name evidence="3" type="ORF">Q5722_07025</name>
</gene>
<evidence type="ECO:0000313" key="3">
    <source>
        <dbReference type="EMBL" id="MDO7868118.1"/>
    </source>
</evidence>
<feature type="transmembrane region" description="Helical" evidence="2">
    <location>
        <begin position="6"/>
        <end position="24"/>
    </location>
</feature>